<proteinExistence type="inferred from homology"/>
<keyword evidence="7" id="KW-0963">Cytoplasm</keyword>
<feature type="binding site" evidence="7">
    <location>
        <position position="65"/>
    </location>
    <ligand>
        <name>tRNA</name>
        <dbReference type="ChEBI" id="CHEBI:17843"/>
    </ligand>
</feature>
<dbReference type="GO" id="GO:0072344">
    <property type="term" value="P:rescue of stalled ribosome"/>
    <property type="evidence" value="ECO:0007669"/>
    <property type="project" value="UniProtKB-UniRule"/>
</dbReference>
<dbReference type="GO" id="GO:0004045">
    <property type="term" value="F:peptidyl-tRNA hydrolase activity"/>
    <property type="evidence" value="ECO:0007669"/>
    <property type="project" value="UniProtKB-UniRule"/>
</dbReference>
<comment type="subunit">
    <text evidence="7">Monomer.</text>
</comment>
<dbReference type="Gene3D" id="3.40.50.1470">
    <property type="entry name" value="Peptidyl-tRNA hydrolase"/>
    <property type="match status" value="1"/>
</dbReference>
<dbReference type="HOGENOM" id="CLU_062456_3_1_6"/>
<evidence type="ECO:0000256" key="7">
    <source>
        <dbReference type="HAMAP-Rule" id="MF_00083"/>
    </source>
</evidence>
<dbReference type="OrthoDB" id="9800507at2"/>
<evidence type="ECO:0000256" key="2">
    <source>
        <dbReference type="ARBA" id="ARBA00022555"/>
    </source>
</evidence>
<keyword evidence="4 7" id="KW-0694">RNA-binding</keyword>
<comment type="subcellular location">
    <subcellularLocation>
        <location evidence="7">Cytoplasm</location>
    </subcellularLocation>
</comment>
<dbReference type="PANTHER" id="PTHR17224:SF1">
    <property type="entry name" value="PEPTIDYL-TRNA HYDROLASE"/>
    <property type="match status" value="1"/>
</dbReference>
<organism evidence="8 9">
    <name type="scientific">Candidatus Ishikawaella capsulata Mpkobe</name>
    <dbReference type="NCBI Taxonomy" id="476281"/>
    <lineage>
        <taxon>Bacteria</taxon>
        <taxon>Pseudomonadati</taxon>
        <taxon>Pseudomonadota</taxon>
        <taxon>Gammaproteobacteria</taxon>
        <taxon>Enterobacterales</taxon>
        <taxon>Enterobacteriaceae</taxon>
        <taxon>Candidatus Ishikawella</taxon>
    </lineage>
</organism>
<dbReference type="HAMAP" id="MF_00083">
    <property type="entry name" value="Pept_tRNA_hydro_bact"/>
    <property type="match status" value="1"/>
</dbReference>
<evidence type="ECO:0000313" key="8">
    <source>
        <dbReference type="EMBL" id="BAH83272.1"/>
    </source>
</evidence>
<feature type="binding site" evidence="7">
    <location>
        <position position="14"/>
    </location>
    <ligand>
        <name>tRNA</name>
        <dbReference type="ChEBI" id="CHEBI:17843"/>
    </ligand>
</feature>
<keyword evidence="9" id="KW-1185">Reference proteome</keyword>
<dbReference type="GO" id="GO:0006515">
    <property type="term" value="P:protein quality control for misfolded or incompletely synthesized proteins"/>
    <property type="evidence" value="ECO:0007669"/>
    <property type="project" value="UniProtKB-UniRule"/>
</dbReference>
<dbReference type="CDD" id="cd00462">
    <property type="entry name" value="PTH"/>
    <property type="match status" value="1"/>
</dbReference>
<dbReference type="PROSITE" id="PS01196">
    <property type="entry name" value="PEPT_TRNA_HYDROL_2"/>
    <property type="match status" value="1"/>
</dbReference>
<dbReference type="PANTHER" id="PTHR17224">
    <property type="entry name" value="PEPTIDYL-TRNA HYDROLASE"/>
    <property type="match status" value="1"/>
</dbReference>
<dbReference type="Proteomes" id="UP000061704">
    <property type="component" value="Chromosome"/>
</dbReference>
<dbReference type="InterPro" id="IPR036416">
    <property type="entry name" value="Pept_tRNA_hydro_sf"/>
</dbReference>
<evidence type="ECO:0000256" key="3">
    <source>
        <dbReference type="ARBA" id="ARBA00022801"/>
    </source>
</evidence>
<sequence>MKLIIGLANPGKKYIFTRHNVGAWYLKLLSLVYKASLKSKKYFFGDIACLNIYGESVLLLIPNTFMNCSGKSVAAVVNFYQIEYNKILIAHDELYLPPGTAKFKHGGGHGGHNGLRDIISNLNNHNDFHRLRIGIGHPGKNQDIANFVLGNPSLNEKKQIDEAIHVAISSTELWLREEHIKAMNHLNSFKSLL</sequence>
<comment type="function">
    <text evidence="7">Hydrolyzes ribosome-free peptidyl-tRNAs (with 1 or more amino acids incorporated), which drop off the ribosome during protein synthesis, or as a result of ribosome stalling.</text>
</comment>
<name>C5WD66_9ENTR</name>
<dbReference type="InterPro" id="IPR018171">
    <property type="entry name" value="Pept_tRNA_hydro_CS"/>
</dbReference>
<feature type="site" description="Discriminates between blocked and unblocked aminoacyl-tRNA" evidence="7">
    <location>
        <position position="9"/>
    </location>
</feature>
<evidence type="ECO:0000313" key="9">
    <source>
        <dbReference type="Proteomes" id="UP000061704"/>
    </source>
</evidence>
<feature type="site" description="Stabilizes the basic form of H active site to accept a proton" evidence="7">
    <location>
        <position position="92"/>
    </location>
</feature>
<gene>
    <name evidence="7 8" type="primary">pth</name>
    <name evidence="8" type="ORF">ICMP_419</name>
</gene>
<dbReference type="KEGG" id="icp:ICMP_419"/>
<feature type="binding site" evidence="7">
    <location>
        <position position="67"/>
    </location>
    <ligand>
        <name>tRNA</name>
        <dbReference type="ChEBI" id="CHEBI:17843"/>
    </ligand>
</feature>
<evidence type="ECO:0000256" key="6">
    <source>
        <dbReference type="ARBA" id="ARBA00050038"/>
    </source>
</evidence>
<dbReference type="InterPro" id="IPR001328">
    <property type="entry name" value="Pept_tRNA_hydro"/>
</dbReference>
<reference evidence="8 9" key="1">
    <citation type="journal article" date="2011" name="Genome Biol. Evol.">
        <title>Reductive evolution of bacterial genome in insect gut environment.</title>
        <authorList>
            <person name="Nikoh N."/>
            <person name="Hosokawa T."/>
            <person name="Ohshima K."/>
            <person name="Hattori M."/>
            <person name="Fukatsu T."/>
        </authorList>
    </citation>
    <scope>NUCLEOTIDE SEQUENCE [LARGE SCALE GENOMIC DNA]</scope>
    <source>
        <strain evidence="8 9">Mpkobe</strain>
    </source>
</reference>
<keyword evidence="2 7" id="KW-0820">tRNA-binding</keyword>
<dbReference type="NCBIfam" id="TIGR00447">
    <property type="entry name" value="pth"/>
    <property type="match status" value="1"/>
</dbReference>
<comment type="catalytic activity">
    <reaction evidence="7">
        <text>an N-acyl-L-alpha-aminoacyl-tRNA + H2O = an N-acyl-L-amino acid + a tRNA + H(+)</text>
        <dbReference type="Rhea" id="RHEA:54448"/>
        <dbReference type="Rhea" id="RHEA-COMP:10123"/>
        <dbReference type="Rhea" id="RHEA-COMP:13883"/>
        <dbReference type="ChEBI" id="CHEBI:15377"/>
        <dbReference type="ChEBI" id="CHEBI:15378"/>
        <dbReference type="ChEBI" id="CHEBI:59874"/>
        <dbReference type="ChEBI" id="CHEBI:78442"/>
        <dbReference type="ChEBI" id="CHEBI:138191"/>
        <dbReference type="EC" id="3.1.1.29"/>
    </reaction>
</comment>
<feature type="active site" description="Proton acceptor" evidence="7">
    <location>
        <position position="19"/>
    </location>
</feature>
<dbReference type="FunFam" id="3.40.50.1470:FF:000001">
    <property type="entry name" value="Peptidyl-tRNA hydrolase"/>
    <property type="match status" value="1"/>
</dbReference>
<dbReference type="GO" id="GO:0005737">
    <property type="term" value="C:cytoplasm"/>
    <property type="evidence" value="ECO:0007669"/>
    <property type="project" value="UniProtKB-SubCell"/>
</dbReference>
<dbReference type="SUPFAM" id="SSF53178">
    <property type="entry name" value="Peptidyl-tRNA hydrolase-like"/>
    <property type="match status" value="1"/>
</dbReference>
<dbReference type="EC" id="3.1.1.29" evidence="1 7"/>
<protein>
    <recommendedName>
        <fullName evidence="6 7">Peptidyl-tRNA hydrolase</fullName>
        <shortName evidence="7">Pth</shortName>
        <ecNumber evidence="1 7">3.1.1.29</ecNumber>
    </recommendedName>
</protein>
<comment type="similarity">
    <text evidence="5 7">Belongs to the PTH family.</text>
</comment>
<dbReference type="STRING" id="476281.ICMP_419"/>
<dbReference type="AlphaFoldDB" id="C5WD66"/>
<dbReference type="RefSeq" id="WP_041069456.1">
    <property type="nucleotide sequence ID" value="NZ_AP010872.1"/>
</dbReference>
<keyword evidence="3 7" id="KW-0378">Hydrolase</keyword>
<accession>C5WD66</accession>
<evidence type="ECO:0000256" key="5">
    <source>
        <dbReference type="ARBA" id="ARBA00038063"/>
    </source>
</evidence>
<dbReference type="Pfam" id="PF01195">
    <property type="entry name" value="Pept_tRNA_hydro"/>
    <property type="match status" value="1"/>
</dbReference>
<evidence type="ECO:0000256" key="1">
    <source>
        <dbReference type="ARBA" id="ARBA00013260"/>
    </source>
</evidence>
<feature type="binding site" evidence="7">
    <location>
        <position position="113"/>
    </location>
    <ligand>
        <name>tRNA</name>
        <dbReference type="ChEBI" id="CHEBI:17843"/>
    </ligand>
</feature>
<comment type="function">
    <text evidence="7">Catalyzes the release of premature peptidyl moieties from peptidyl-tRNA molecules trapped in stalled 50S ribosomal subunits, and thus maintains levels of free tRNAs and 50S ribosomes.</text>
</comment>
<evidence type="ECO:0000256" key="4">
    <source>
        <dbReference type="ARBA" id="ARBA00022884"/>
    </source>
</evidence>
<dbReference type="GO" id="GO:0000049">
    <property type="term" value="F:tRNA binding"/>
    <property type="evidence" value="ECO:0007669"/>
    <property type="project" value="UniProtKB-UniRule"/>
</dbReference>
<dbReference type="EMBL" id="AP010872">
    <property type="protein sequence ID" value="BAH83272.1"/>
    <property type="molecule type" value="Genomic_DNA"/>
</dbReference>